<dbReference type="NCBIfam" id="TIGR01513">
    <property type="entry name" value="NAPRTase_put"/>
    <property type="match status" value="1"/>
</dbReference>
<keyword evidence="13" id="KW-0328">Glycosyltransferase</keyword>
<dbReference type="PANTHER" id="PTHR11098">
    <property type="entry name" value="NICOTINATE PHOSPHORIBOSYLTRANSFERASE"/>
    <property type="match status" value="1"/>
</dbReference>
<dbReference type="Pfam" id="PF17767">
    <property type="entry name" value="NAPRTase_N"/>
    <property type="match status" value="1"/>
</dbReference>
<organism evidence="13 14">
    <name type="scientific">Tepidibacillus decaturensis</name>
    <dbReference type="NCBI Taxonomy" id="1413211"/>
    <lineage>
        <taxon>Bacteria</taxon>
        <taxon>Bacillati</taxon>
        <taxon>Bacillota</taxon>
        <taxon>Bacilli</taxon>
        <taxon>Bacillales</taxon>
        <taxon>Bacillaceae</taxon>
        <taxon>Tepidibacillus</taxon>
    </lineage>
</organism>
<dbReference type="AlphaFoldDB" id="A0A135L2R9"/>
<dbReference type="InterPro" id="IPR006405">
    <property type="entry name" value="Nic_PRibTrfase_pncB"/>
</dbReference>
<comment type="pathway">
    <text evidence="1 9">Cofactor biosynthesis; NAD(+) biosynthesis; nicotinate D-ribonucleotide from nicotinate: step 1/1.</text>
</comment>
<dbReference type="CDD" id="cd01570">
    <property type="entry name" value="NAPRTase_A"/>
    <property type="match status" value="1"/>
</dbReference>
<keyword evidence="4" id="KW-0597">Phosphoprotein</keyword>
<dbReference type="SUPFAM" id="SSF51690">
    <property type="entry name" value="Nicotinate/Quinolinate PRTase C-terminal domain-like"/>
    <property type="match status" value="1"/>
</dbReference>
<keyword evidence="5 9" id="KW-0436">Ligase</keyword>
<dbReference type="Gene3D" id="3.20.140.10">
    <property type="entry name" value="nicotinate phosphoribosyltransferase"/>
    <property type="match status" value="1"/>
</dbReference>
<evidence type="ECO:0000256" key="2">
    <source>
        <dbReference type="ARBA" id="ARBA00010897"/>
    </source>
</evidence>
<accession>A0A135L2R9</accession>
<dbReference type="GO" id="GO:0047280">
    <property type="term" value="F:nicotinamide phosphoribosyltransferase activity"/>
    <property type="evidence" value="ECO:0007669"/>
    <property type="project" value="UniProtKB-ARBA"/>
</dbReference>
<name>A0A135L2R9_9BACI</name>
<evidence type="ECO:0000256" key="4">
    <source>
        <dbReference type="ARBA" id="ARBA00022553"/>
    </source>
</evidence>
<feature type="domain" description="Nicotinate phosphoribosyltransferase N-terminal" evidence="11">
    <location>
        <begin position="13"/>
        <end position="137"/>
    </location>
</feature>
<reference evidence="13 14" key="1">
    <citation type="submission" date="2016-02" db="EMBL/GenBank/DDBJ databases">
        <title>Draft Genome for Tepidibacillus decaturensis nov. sp. Strain Z9, an Anaerobic, Moderately Thermophilic and Heterotrophic Bacterium from Deep Subsurface of the Illinois Basin, USA.</title>
        <authorList>
            <person name="Dong Y."/>
            <person name="Chang J.Y."/>
            <person name="Sanford R."/>
            <person name="Fouke B.W."/>
        </authorList>
    </citation>
    <scope>NUCLEOTIDE SEQUENCE [LARGE SCALE GENOMIC DNA]</scope>
    <source>
        <strain evidence="13 14">Z9</strain>
    </source>
</reference>
<evidence type="ECO:0000256" key="7">
    <source>
        <dbReference type="ARBA" id="ARBA00022679"/>
    </source>
</evidence>
<comment type="catalytic activity">
    <reaction evidence="8 9">
        <text>5-phospho-alpha-D-ribose 1-diphosphate + nicotinate + ATP + H2O = nicotinate beta-D-ribonucleotide + ADP + phosphate + diphosphate</text>
        <dbReference type="Rhea" id="RHEA:36163"/>
        <dbReference type="ChEBI" id="CHEBI:15377"/>
        <dbReference type="ChEBI" id="CHEBI:30616"/>
        <dbReference type="ChEBI" id="CHEBI:32544"/>
        <dbReference type="ChEBI" id="CHEBI:33019"/>
        <dbReference type="ChEBI" id="CHEBI:43474"/>
        <dbReference type="ChEBI" id="CHEBI:57502"/>
        <dbReference type="ChEBI" id="CHEBI:58017"/>
        <dbReference type="ChEBI" id="CHEBI:456216"/>
        <dbReference type="EC" id="6.3.4.21"/>
    </reaction>
</comment>
<evidence type="ECO:0000313" key="13">
    <source>
        <dbReference type="EMBL" id="KXG43199.1"/>
    </source>
</evidence>
<comment type="caution">
    <text evidence="13">The sequence shown here is derived from an EMBL/GenBank/DDBJ whole genome shotgun (WGS) entry which is preliminary data.</text>
</comment>
<evidence type="ECO:0000259" key="12">
    <source>
        <dbReference type="Pfam" id="PF17956"/>
    </source>
</evidence>
<gene>
    <name evidence="13" type="ORF">U473_03585</name>
</gene>
<proteinExistence type="inferred from homology"/>
<sequence>MTPNQSYTRNLTLLTDYYQISMMYSHFRNKLFHKEVVFDVYFRKNPCGTGYSLFAGLEQVIEYIQNLRFTEEDIEFLAKTYKYDKEFLDYLSDFRFTGNIWSVSEGTVVFPNEPIVRIQTNILEGHLVETAILNLINHQTLIATKASRVVFAANGDPVLEFGLRRAQGPDAGVYGARAAYIAGVVGTSNVLAGKLYSIPVKGTHAHAYIQSYSSELEAFLNFAEAFPNNLILLVDTYDTLGSGVPNAIKTFQIMKEKLGDQFKNYGIRLDSGDLAYLSKVARKMLDEAGFNDAQIVASNDLDENLIRDLKLQGAKIDVWGVGTNLITSSDCPSLGGVYKLVAEKEEDQFIPKIKISENPEKITTPGCKKVVRFYNKYTKMAILDLVMLQEEEIPTYDFIAFDPINIWKKKRVKDFVAKEILIPIFENGELIYTLPSIEEIRAHAKSELSTIDDEMKRLSNPHIYHVDLSRKLWDLKYDLINKERKR</sequence>
<keyword evidence="6 9" id="KW-0662">Pyridine nucleotide biosynthesis</keyword>
<comment type="PTM">
    <text evidence="9">Transiently phosphorylated on a His residue during the reaction cycle. Phosphorylation strongly increases the affinity for substrates and increases the rate of nicotinate D-ribonucleotide production. Dephosphorylation regenerates the low-affinity form of the enzyme, leading to product release.</text>
</comment>
<keyword evidence="14" id="KW-1185">Reference proteome</keyword>
<dbReference type="InterPro" id="IPR036068">
    <property type="entry name" value="Nicotinate_pribotase-like_C"/>
</dbReference>
<feature type="domain" description="Nicotinate/nicotinamide phosphoribosyltransferase" evidence="10">
    <location>
        <begin position="159"/>
        <end position="328"/>
    </location>
</feature>
<evidence type="ECO:0000256" key="3">
    <source>
        <dbReference type="ARBA" id="ARBA00013236"/>
    </source>
</evidence>
<dbReference type="EC" id="6.3.4.21" evidence="3 9"/>
<evidence type="ECO:0000259" key="10">
    <source>
        <dbReference type="Pfam" id="PF04095"/>
    </source>
</evidence>
<dbReference type="EMBL" id="LSKU01000001">
    <property type="protein sequence ID" value="KXG43199.1"/>
    <property type="molecule type" value="Genomic_DNA"/>
</dbReference>
<dbReference type="Pfam" id="PF04095">
    <property type="entry name" value="NAPRTase"/>
    <property type="match status" value="1"/>
</dbReference>
<dbReference type="InterPro" id="IPR040727">
    <property type="entry name" value="NAPRTase_N"/>
</dbReference>
<dbReference type="Pfam" id="PF17956">
    <property type="entry name" value="NAPRTase_C"/>
    <property type="match status" value="1"/>
</dbReference>
<comment type="similarity">
    <text evidence="2 9">Belongs to the NAPRTase family.</text>
</comment>
<dbReference type="GO" id="GO:0034355">
    <property type="term" value="P:NAD+ biosynthetic process via the salvage pathway"/>
    <property type="evidence" value="ECO:0007669"/>
    <property type="project" value="UniProtKB-ARBA"/>
</dbReference>
<dbReference type="GO" id="GO:0005829">
    <property type="term" value="C:cytosol"/>
    <property type="evidence" value="ECO:0007669"/>
    <property type="project" value="TreeGrafter"/>
</dbReference>
<dbReference type="STRING" id="1413211.U473_03585"/>
<dbReference type="Proteomes" id="UP000070352">
    <property type="component" value="Unassembled WGS sequence"/>
</dbReference>
<dbReference type="InterPro" id="IPR041525">
    <property type="entry name" value="N/Namide_PRibTrfase"/>
</dbReference>
<protein>
    <recommendedName>
        <fullName evidence="3 9">Nicotinate phosphoribosyltransferase</fullName>
        <ecNumber evidence="3 9">6.3.4.21</ecNumber>
    </recommendedName>
</protein>
<keyword evidence="7 9" id="KW-0808">Transferase</keyword>
<dbReference type="SUPFAM" id="SSF54675">
    <property type="entry name" value="Nicotinate/Quinolinate PRTase N-terminal domain-like"/>
    <property type="match status" value="1"/>
</dbReference>
<dbReference type="OrthoDB" id="9770610at2"/>
<dbReference type="GO" id="GO:0004516">
    <property type="term" value="F:nicotinate phosphoribosyltransferase activity"/>
    <property type="evidence" value="ECO:0007669"/>
    <property type="project" value="UniProtKB-UniRule"/>
</dbReference>
<dbReference type="Gene3D" id="3.20.20.70">
    <property type="entry name" value="Aldolase class I"/>
    <property type="match status" value="1"/>
</dbReference>
<evidence type="ECO:0000256" key="6">
    <source>
        <dbReference type="ARBA" id="ARBA00022642"/>
    </source>
</evidence>
<comment type="function">
    <text evidence="9">Catalyzes the first step in the biosynthesis of NAD from nicotinic acid, the ATP-dependent synthesis of beta-nicotinate D-ribonucleotide from nicotinate and 5-phospho-D-ribose 1-phosphate.</text>
</comment>
<dbReference type="InterPro" id="IPR041619">
    <property type="entry name" value="NAPRTase_C"/>
</dbReference>
<evidence type="ECO:0000256" key="5">
    <source>
        <dbReference type="ARBA" id="ARBA00022598"/>
    </source>
</evidence>
<evidence type="ECO:0000313" key="14">
    <source>
        <dbReference type="Proteomes" id="UP000070352"/>
    </source>
</evidence>
<dbReference type="RefSeq" id="WP_068723408.1">
    <property type="nucleotide sequence ID" value="NZ_LSKU01000001.1"/>
</dbReference>
<evidence type="ECO:0000256" key="9">
    <source>
        <dbReference type="RuleBase" id="RU365100"/>
    </source>
</evidence>
<dbReference type="NCBIfam" id="NF009131">
    <property type="entry name" value="PRK12484.1"/>
    <property type="match status" value="1"/>
</dbReference>
<dbReference type="NCBIfam" id="NF006695">
    <property type="entry name" value="PRK09243.1-2"/>
    <property type="match status" value="1"/>
</dbReference>
<dbReference type="UniPathway" id="UPA00253">
    <property type="reaction ID" value="UER00457"/>
</dbReference>
<dbReference type="FunFam" id="3.20.20.70:FF:000076">
    <property type="entry name" value="Nicotinate phosphoribosyltransferase"/>
    <property type="match status" value="1"/>
</dbReference>
<evidence type="ECO:0000256" key="1">
    <source>
        <dbReference type="ARBA" id="ARBA00004952"/>
    </source>
</evidence>
<evidence type="ECO:0000256" key="8">
    <source>
        <dbReference type="ARBA" id="ARBA00048668"/>
    </source>
</evidence>
<dbReference type="InterPro" id="IPR013785">
    <property type="entry name" value="Aldolase_TIM"/>
</dbReference>
<dbReference type="PIRSF" id="PIRSF000484">
    <property type="entry name" value="NAPRT"/>
    <property type="match status" value="1"/>
</dbReference>
<dbReference type="InterPro" id="IPR007229">
    <property type="entry name" value="Nic_PRibTrfase-Fam"/>
</dbReference>
<dbReference type="PANTHER" id="PTHR11098:SF1">
    <property type="entry name" value="NICOTINATE PHOSPHORIBOSYLTRANSFERASE"/>
    <property type="match status" value="1"/>
</dbReference>
<evidence type="ECO:0000259" key="11">
    <source>
        <dbReference type="Pfam" id="PF17767"/>
    </source>
</evidence>
<feature type="domain" description="Nicotinate phosphoribosyltransferase C-terminal" evidence="12">
    <location>
        <begin position="368"/>
        <end position="476"/>
    </location>
</feature>